<name>A0ABS3LFA0_9ENTE</name>
<dbReference type="Gene3D" id="3.40.50.1820">
    <property type="entry name" value="alpha/beta hydrolase"/>
    <property type="match status" value="1"/>
</dbReference>
<protein>
    <submittedName>
        <fullName evidence="1">Alpha/beta fold hydrolase</fullName>
    </submittedName>
</protein>
<dbReference type="EMBL" id="JAFREM010000031">
    <property type="protein sequence ID" value="MBO1308319.1"/>
    <property type="molecule type" value="Genomic_DNA"/>
</dbReference>
<dbReference type="Proteomes" id="UP000664601">
    <property type="component" value="Unassembled WGS sequence"/>
</dbReference>
<keyword evidence="1" id="KW-0378">Hydrolase</keyword>
<keyword evidence="2" id="KW-1185">Reference proteome</keyword>
<proteinExistence type="predicted"/>
<evidence type="ECO:0000313" key="1">
    <source>
        <dbReference type="EMBL" id="MBO1308319.1"/>
    </source>
</evidence>
<sequence>MKKFIAGVILIIGLLLISGCQRNDRQTTVSSRGEQTTISTETLKKTATPTLFIHGYSGTVNSFGGMISRFEGQQLAKKELVITVQADGTLQVDGSFSHSNSNPMVQVLFADNTNNEWNQTDWIYTVLKYLKNQGVDQTNIVGHSMGGVSSLRYLTTYGEPEDAAKVVKLIAIGSPFNDLVDTSDEQTVENLLESGPTQKASRYMDYQNGVSNIPENLSILLLAGKLNETTLNDETVPTTSALSVYSLLKENSIPVEQQVYTGPKAQHSQLHENLAVDKKIAEELWEPRK</sequence>
<organism evidence="1 2">
    <name type="scientific">Candidatus Enterococcus moelleringii</name>
    <dbReference type="NCBI Taxonomy" id="2815325"/>
    <lineage>
        <taxon>Bacteria</taxon>
        <taxon>Bacillati</taxon>
        <taxon>Bacillota</taxon>
        <taxon>Bacilli</taxon>
        <taxon>Lactobacillales</taxon>
        <taxon>Enterococcaceae</taxon>
        <taxon>Enterococcus</taxon>
    </lineage>
</organism>
<dbReference type="InterPro" id="IPR010315">
    <property type="entry name" value="DUF915_hydro-like"/>
</dbReference>
<evidence type="ECO:0000313" key="2">
    <source>
        <dbReference type="Proteomes" id="UP000664601"/>
    </source>
</evidence>
<accession>A0ABS3LFA0</accession>
<reference evidence="1 2" key="1">
    <citation type="submission" date="2021-03" db="EMBL/GenBank/DDBJ databases">
        <title>Enterococcal diversity collection.</title>
        <authorList>
            <person name="Gilmore M.S."/>
            <person name="Schwartzman J."/>
            <person name="Van Tyne D."/>
            <person name="Martin M."/>
            <person name="Earl A.M."/>
            <person name="Manson A.L."/>
            <person name="Straub T."/>
            <person name="Salamzade R."/>
            <person name="Saavedra J."/>
            <person name="Lebreton F."/>
            <person name="Prichula J."/>
            <person name="Schaufler K."/>
            <person name="Gaca A."/>
            <person name="Sgardioli B."/>
            <person name="Wagenaar J."/>
            <person name="Strong T."/>
        </authorList>
    </citation>
    <scope>NUCLEOTIDE SEQUENCE [LARGE SCALE GENOMIC DNA]</scope>
    <source>
        <strain evidence="1 2">669A</strain>
    </source>
</reference>
<gene>
    <name evidence="1" type="ORF">JZO70_19235</name>
</gene>
<dbReference type="PROSITE" id="PS51257">
    <property type="entry name" value="PROKAR_LIPOPROTEIN"/>
    <property type="match status" value="1"/>
</dbReference>
<dbReference type="Pfam" id="PF06028">
    <property type="entry name" value="DUF915"/>
    <property type="match status" value="1"/>
</dbReference>
<dbReference type="SUPFAM" id="SSF53474">
    <property type="entry name" value="alpha/beta-Hydrolases"/>
    <property type="match status" value="1"/>
</dbReference>
<dbReference type="RefSeq" id="WP_207675310.1">
    <property type="nucleotide sequence ID" value="NZ_JAFREM010000031.1"/>
</dbReference>
<dbReference type="InterPro" id="IPR029058">
    <property type="entry name" value="AB_hydrolase_fold"/>
</dbReference>
<dbReference type="GO" id="GO:0016787">
    <property type="term" value="F:hydrolase activity"/>
    <property type="evidence" value="ECO:0007669"/>
    <property type="project" value="UniProtKB-KW"/>
</dbReference>
<comment type="caution">
    <text evidence="1">The sequence shown here is derived from an EMBL/GenBank/DDBJ whole genome shotgun (WGS) entry which is preliminary data.</text>
</comment>